<evidence type="ECO:0000256" key="1">
    <source>
        <dbReference type="SAM" id="MobiDB-lite"/>
    </source>
</evidence>
<protein>
    <submittedName>
        <fullName evidence="2">Uncharacterized protein</fullName>
    </submittedName>
</protein>
<sequence length="91" mass="9886">MIIRVFFVPNLLYDIYNTVDCSIVAVTVSRKASGESGQNNGGPECKKGHGYFLQKRGPPSERSGAKFSSPYKPHPTLPGREGFKVSPSGEI</sequence>
<feature type="region of interest" description="Disordered" evidence="1">
    <location>
        <begin position="31"/>
        <end position="91"/>
    </location>
</feature>
<keyword evidence="3" id="KW-1185">Reference proteome</keyword>
<gene>
    <name evidence="2" type="ORF">LX99_01032</name>
</gene>
<dbReference type="EMBL" id="QGHA01000001">
    <property type="protein sequence ID" value="PWK80563.1"/>
    <property type="molecule type" value="Genomic_DNA"/>
</dbReference>
<name>A0A316HK81_9SPHI</name>
<dbReference type="Proteomes" id="UP000245678">
    <property type="component" value="Unassembled WGS sequence"/>
</dbReference>
<evidence type="ECO:0000313" key="3">
    <source>
        <dbReference type="Proteomes" id="UP000245678"/>
    </source>
</evidence>
<organism evidence="2 3">
    <name type="scientific">Mucilaginibacter oryzae</name>
    <dbReference type="NCBI Taxonomy" id="468058"/>
    <lineage>
        <taxon>Bacteria</taxon>
        <taxon>Pseudomonadati</taxon>
        <taxon>Bacteroidota</taxon>
        <taxon>Sphingobacteriia</taxon>
        <taxon>Sphingobacteriales</taxon>
        <taxon>Sphingobacteriaceae</taxon>
        <taxon>Mucilaginibacter</taxon>
    </lineage>
</organism>
<proteinExistence type="predicted"/>
<dbReference type="AlphaFoldDB" id="A0A316HK81"/>
<accession>A0A316HK81</accession>
<reference evidence="2 3" key="1">
    <citation type="submission" date="2018-05" db="EMBL/GenBank/DDBJ databases">
        <title>Genomic Encyclopedia of Archaeal and Bacterial Type Strains, Phase II (KMG-II): from individual species to whole genera.</title>
        <authorList>
            <person name="Goeker M."/>
        </authorList>
    </citation>
    <scope>NUCLEOTIDE SEQUENCE [LARGE SCALE GENOMIC DNA]</scope>
    <source>
        <strain evidence="2 3">DSM 19975</strain>
    </source>
</reference>
<evidence type="ECO:0000313" key="2">
    <source>
        <dbReference type="EMBL" id="PWK80563.1"/>
    </source>
</evidence>
<comment type="caution">
    <text evidence="2">The sequence shown here is derived from an EMBL/GenBank/DDBJ whole genome shotgun (WGS) entry which is preliminary data.</text>
</comment>